<comment type="caution">
    <text evidence="1">The sequence shown here is derived from an EMBL/GenBank/DDBJ whole genome shotgun (WGS) entry which is preliminary data.</text>
</comment>
<dbReference type="OrthoDB" id="7069154at2"/>
<dbReference type="RefSeq" id="WP_115858813.1">
    <property type="nucleotide sequence ID" value="NZ_QTSU01000001.1"/>
</dbReference>
<organism evidence="1 2">
    <name type="scientific">Lysobacter silvisoli</name>
    <dbReference type="NCBI Taxonomy" id="2293254"/>
    <lineage>
        <taxon>Bacteria</taxon>
        <taxon>Pseudomonadati</taxon>
        <taxon>Pseudomonadota</taxon>
        <taxon>Gammaproteobacteria</taxon>
        <taxon>Lysobacterales</taxon>
        <taxon>Lysobacteraceae</taxon>
        <taxon>Lysobacter</taxon>
    </lineage>
</organism>
<dbReference type="Proteomes" id="UP000264492">
    <property type="component" value="Unassembled WGS sequence"/>
</dbReference>
<accession>A0A371K637</accession>
<proteinExistence type="predicted"/>
<name>A0A371K637_9GAMM</name>
<dbReference type="EMBL" id="QTSU01000001">
    <property type="protein sequence ID" value="RDZ29375.1"/>
    <property type="molecule type" value="Genomic_DNA"/>
</dbReference>
<evidence type="ECO:0000313" key="1">
    <source>
        <dbReference type="EMBL" id="RDZ29375.1"/>
    </source>
</evidence>
<gene>
    <name evidence="1" type="ORF">DX914_09920</name>
</gene>
<sequence>MNDHAPPLQDFEHRVAAVDWNAYARPPWSDAAQLRAALSTALHADGRSGVERAYGALLNAVGNNHAGTYWPVAVPLLPWLGELMAHGSIWSRRAALEVFVDLAGSFEPERGHEQAAPELARQAWALRPRLEAIAAGNDEDTATALLGLLGLTPPD</sequence>
<keyword evidence="2" id="KW-1185">Reference proteome</keyword>
<reference evidence="1 2" key="1">
    <citation type="submission" date="2018-08" db="EMBL/GenBank/DDBJ databases">
        <title>Lysobacter sp. zong2l5, whole genome shotgun sequence.</title>
        <authorList>
            <person name="Zhang X."/>
            <person name="Feng G."/>
            <person name="Zhu H."/>
        </authorList>
    </citation>
    <scope>NUCLEOTIDE SEQUENCE [LARGE SCALE GENOMIC DNA]</scope>
    <source>
        <strain evidence="2">zong2l5</strain>
    </source>
</reference>
<dbReference type="AlphaFoldDB" id="A0A371K637"/>
<protein>
    <submittedName>
        <fullName evidence="1">Uncharacterized protein</fullName>
    </submittedName>
</protein>
<evidence type="ECO:0000313" key="2">
    <source>
        <dbReference type="Proteomes" id="UP000264492"/>
    </source>
</evidence>